<proteinExistence type="predicted"/>
<evidence type="ECO:0008006" key="4">
    <source>
        <dbReference type="Google" id="ProtNLM"/>
    </source>
</evidence>
<evidence type="ECO:0000256" key="1">
    <source>
        <dbReference type="SAM" id="SignalP"/>
    </source>
</evidence>
<dbReference type="EMBL" id="VFMN01000001">
    <property type="protein sequence ID" value="TQJ08570.1"/>
    <property type="molecule type" value="Genomic_DNA"/>
</dbReference>
<sequence length="136" mass="13315">MRSRLSVVARVATVAALVPLLLSGCADGGTNAAPPLVVCGTTLSAAAAGAVLTDATTDVTVAAVTVGGTVDLLLAQGCDTGASYTVEHGTAHEVVRARTADGGLAAVTLEPTSSSFDVLVRHADGTSSTARVRLAG</sequence>
<accession>A0A542DZR7</accession>
<dbReference type="AlphaFoldDB" id="A0A542DZR7"/>
<name>A0A542DZR7_9MICO</name>
<feature type="signal peptide" evidence="1">
    <location>
        <begin position="1"/>
        <end position="32"/>
    </location>
</feature>
<comment type="caution">
    <text evidence="2">The sequence shown here is derived from an EMBL/GenBank/DDBJ whole genome shotgun (WGS) entry which is preliminary data.</text>
</comment>
<evidence type="ECO:0000313" key="2">
    <source>
        <dbReference type="EMBL" id="TQJ08570.1"/>
    </source>
</evidence>
<dbReference type="Proteomes" id="UP000317893">
    <property type="component" value="Unassembled WGS sequence"/>
</dbReference>
<organism evidence="2 3">
    <name type="scientific">Lapillicoccus jejuensis</name>
    <dbReference type="NCBI Taxonomy" id="402171"/>
    <lineage>
        <taxon>Bacteria</taxon>
        <taxon>Bacillati</taxon>
        <taxon>Actinomycetota</taxon>
        <taxon>Actinomycetes</taxon>
        <taxon>Micrococcales</taxon>
        <taxon>Intrasporangiaceae</taxon>
        <taxon>Lapillicoccus</taxon>
    </lineage>
</organism>
<protein>
    <recommendedName>
        <fullName evidence="4">Lipoprotein</fullName>
    </recommendedName>
</protein>
<keyword evidence="3" id="KW-1185">Reference proteome</keyword>
<reference evidence="2 3" key="1">
    <citation type="submission" date="2019-06" db="EMBL/GenBank/DDBJ databases">
        <title>Sequencing the genomes of 1000 actinobacteria strains.</title>
        <authorList>
            <person name="Klenk H.-P."/>
        </authorList>
    </citation>
    <scope>NUCLEOTIDE SEQUENCE [LARGE SCALE GENOMIC DNA]</scope>
    <source>
        <strain evidence="2 3">DSM 18607</strain>
    </source>
</reference>
<gene>
    <name evidence="2" type="ORF">FB458_1660</name>
</gene>
<keyword evidence="1" id="KW-0732">Signal</keyword>
<dbReference type="RefSeq" id="WP_141848070.1">
    <property type="nucleotide sequence ID" value="NZ_BAAAPR010000004.1"/>
</dbReference>
<dbReference type="PROSITE" id="PS51257">
    <property type="entry name" value="PROKAR_LIPOPROTEIN"/>
    <property type="match status" value="1"/>
</dbReference>
<evidence type="ECO:0000313" key="3">
    <source>
        <dbReference type="Proteomes" id="UP000317893"/>
    </source>
</evidence>
<feature type="chain" id="PRO_5021953759" description="Lipoprotein" evidence="1">
    <location>
        <begin position="33"/>
        <end position="136"/>
    </location>
</feature>